<feature type="region of interest" description="Disordered" evidence="1">
    <location>
        <begin position="328"/>
        <end position="369"/>
    </location>
</feature>
<accession>A0A9P7Z2N4</accession>
<gene>
    <name evidence="2" type="ORF">BJ878DRAFT_542548</name>
</gene>
<organism evidence="2 3">
    <name type="scientific">Calycina marina</name>
    <dbReference type="NCBI Taxonomy" id="1763456"/>
    <lineage>
        <taxon>Eukaryota</taxon>
        <taxon>Fungi</taxon>
        <taxon>Dikarya</taxon>
        <taxon>Ascomycota</taxon>
        <taxon>Pezizomycotina</taxon>
        <taxon>Leotiomycetes</taxon>
        <taxon>Helotiales</taxon>
        <taxon>Pezizellaceae</taxon>
        <taxon>Calycina</taxon>
    </lineage>
</organism>
<evidence type="ECO:0000313" key="3">
    <source>
        <dbReference type="Proteomes" id="UP000887226"/>
    </source>
</evidence>
<keyword evidence="3" id="KW-1185">Reference proteome</keyword>
<feature type="compositionally biased region" description="Polar residues" evidence="1">
    <location>
        <begin position="277"/>
        <end position="286"/>
    </location>
</feature>
<feature type="region of interest" description="Disordered" evidence="1">
    <location>
        <begin position="237"/>
        <end position="314"/>
    </location>
</feature>
<dbReference type="AlphaFoldDB" id="A0A9P7Z2N4"/>
<feature type="compositionally biased region" description="Low complexity" evidence="1">
    <location>
        <begin position="333"/>
        <end position="359"/>
    </location>
</feature>
<comment type="caution">
    <text evidence="2">The sequence shown here is derived from an EMBL/GenBank/DDBJ whole genome shotgun (WGS) entry which is preliminary data.</text>
</comment>
<proteinExistence type="predicted"/>
<name>A0A9P7Z2N4_9HELO</name>
<protein>
    <submittedName>
        <fullName evidence="2">Uncharacterized protein</fullName>
    </submittedName>
</protein>
<reference evidence="2" key="1">
    <citation type="journal article" date="2021" name="IMA Fungus">
        <title>Genomic characterization of three marine fungi, including Emericellopsis atlantica sp. nov. with signatures of a generalist lifestyle and marine biomass degradation.</title>
        <authorList>
            <person name="Hagestad O.C."/>
            <person name="Hou L."/>
            <person name="Andersen J.H."/>
            <person name="Hansen E.H."/>
            <person name="Altermark B."/>
            <person name="Li C."/>
            <person name="Kuhnert E."/>
            <person name="Cox R.J."/>
            <person name="Crous P.W."/>
            <person name="Spatafora J.W."/>
            <person name="Lail K."/>
            <person name="Amirebrahimi M."/>
            <person name="Lipzen A."/>
            <person name="Pangilinan J."/>
            <person name="Andreopoulos W."/>
            <person name="Hayes R.D."/>
            <person name="Ng V."/>
            <person name="Grigoriev I.V."/>
            <person name="Jackson S.A."/>
            <person name="Sutton T.D.S."/>
            <person name="Dobson A.D.W."/>
            <person name="Rama T."/>
        </authorList>
    </citation>
    <scope>NUCLEOTIDE SEQUENCE</scope>
    <source>
        <strain evidence="2">TRa3180A</strain>
    </source>
</reference>
<evidence type="ECO:0000313" key="2">
    <source>
        <dbReference type="EMBL" id="KAG9244176.1"/>
    </source>
</evidence>
<dbReference type="EMBL" id="MU253924">
    <property type="protein sequence ID" value="KAG9244176.1"/>
    <property type="molecule type" value="Genomic_DNA"/>
</dbReference>
<feature type="compositionally biased region" description="Polar residues" evidence="1">
    <location>
        <begin position="8"/>
        <end position="25"/>
    </location>
</feature>
<feature type="region of interest" description="Disordered" evidence="1">
    <location>
        <begin position="1"/>
        <end position="25"/>
    </location>
</feature>
<sequence>MPDAKNQHFATTSACDNTSTPVEEHTPQTAVDTIFDLYSACTVGSPNSSIESPNTPYDPPDAFYQSPKSLLLSASSSIVELEDTSARKRPVLPSFKPIQAFAEPAYLHELKKTEVSRNIIYVRCSLYAITDFELGTCYACYPEIIAIESDNRLLMDRAIAAEEAAVVLKKKAESLQHIINYCSYLHSPTTASGKRPRAIDTSAVIPNVNRISFQKFPQTPPLLQTGPLLEVHSVNEATPTRATGKRRPIPAPLKTAKPYLIPSPTFGNQPDPFGITYASSPATPKTPTRRRLSPNTLSQPLASPPLPTGRGSMSTPLIAKAFPAVPHPHRLRPAPLRTSQSYSTLSSTSLHTQSLTPSQESPKLGKLLY</sequence>
<evidence type="ECO:0000256" key="1">
    <source>
        <dbReference type="SAM" id="MobiDB-lite"/>
    </source>
</evidence>
<dbReference type="Proteomes" id="UP000887226">
    <property type="component" value="Unassembled WGS sequence"/>
</dbReference>